<dbReference type="InterPro" id="IPR000719">
    <property type="entry name" value="Prot_kinase_dom"/>
</dbReference>
<dbReference type="InterPro" id="IPR050339">
    <property type="entry name" value="CC_SR_Kinase"/>
</dbReference>
<keyword evidence="9" id="KW-0131">Cell cycle</keyword>
<evidence type="ECO:0000256" key="10">
    <source>
        <dbReference type="ARBA" id="ARBA00047899"/>
    </source>
</evidence>
<evidence type="ECO:0000256" key="5">
    <source>
        <dbReference type="ARBA" id="ARBA00022741"/>
    </source>
</evidence>
<dbReference type="EMBL" id="CAXLJM020000004">
    <property type="protein sequence ID" value="CAL8071164.1"/>
    <property type="molecule type" value="Genomic_DNA"/>
</dbReference>
<proteinExistence type="predicted"/>
<comment type="catalytic activity">
    <reaction evidence="10">
        <text>L-threonyl-[protein] + ATP = O-phospho-L-threonyl-[protein] + ADP + H(+)</text>
        <dbReference type="Rhea" id="RHEA:46608"/>
        <dbReference type="Rhea" id="RHEA-COMP:11060"/>
        <dbReference type="Rhea" id="RHEA-COMP:11605"/>
        <dbReference type="ChEBI" id="CHEBI:15378"/>
        <dbReference type="ChEBI" id="CHEBI:30013"/>
        <dbReference type="ChEBI" id="CHEBI:30616"/>
        <dbReference type="ChEBI" id="CHEBI:61977"/>
        <dbReference type="ChEBI" id="CHEBI:456216"/>
        <dbReference type="EC" id="2.7.11.1"/>
    </reaction>
</comment>
<evidence type="ECO:0000256" key="4">
    <source>
        <dbReference type="ARBA" id="ARBA00022723"/>
    </source>
</evidence>
<name>A0ABP1PMB3_9HEXA</name>
<evidence type="ECO:0000313" key="16">
    <source>
        <dbReference type="Proteomes" id="UP001642540"/>
    </source>
</evidence>
<evidence type="ECO:0000259" key="13">
    <source>
        <dbReference type="PROSITE" id="PS50011"/>
    </source>
</evidence>
<dbReference type="Proteomes" id="UP001642540">
    <property type="component" value="Unassembled WGS sequence"/>
</dbReference>
<keyword evidence="4" id="KW-0479">Metal-binding</keyword>
<organism evidence="15 16">
    <name type="scientific">Orchesella dallaii</name>
    <dbReference type="NCBI Taxonomy" id="48710"/>
    <lineage>
        <taxon>Eukaryota</taxon>
        <taxon>Metazoa</taxon>
        <taxon>Ecdysozoa</taxon>
        <taxon>Arthropoda</taxon>
        <taxon>Hexapoda</taxon>
        <taxon>Collembola</taxon>
        <taxon>Entomobryomorpha</taxon>
        <taxon>Entomobryoidea</taxon>
        <taxon>Orchesellidae</taxon>
        <taxon>Orchesellinae</taxon>
        <taxon>Orchesella</taxon>
    </lineage>
</organism>
<feature type="domain" description="Protein kinase" evidence="13">
    <location>
        <begin position="83"/>
        <end position="351"/>
    </location>
</feature>
<keyword evidence="8" id="KW-0460">Magnesium</keyword>
<keyword evidence="2" id="KW-0723">Serine/threonine-protein kinase</keyword>
<evidence type="ECO:0000259" key="14">
    <source>
        <dbReference type="PROSITE" id="PS50017"/>
    </source>
</evidence>
<dbReference type="PROSITE" id="PS50017">
    <property type="entry name" value="DEATH_DOMAIN"/>
    <property type="match status" value="1"/>
</dbReference>
<evidence type="ECO:0000256" key="9">
    <source>
        <dbReference type="ARBA" id="ARBA00023306"/>
    </source>
</evidence>
<comment type="caution">
    <text evidence="15">The sequence shown here is derived from an EMBL/GenBank/DDBJ whole genome shotgun (WGS) entry which is preliminary data.</text>
</comment>
<evidence type="ECO:0000256" key="3">
    <source>
        <dbReference type="ARBA" id="ARBA00022679"/>
    </source>
</evidence>
<dbReference type="InterPro" id="IPR000488">
    <property type="entry name" value="Death_dom"/>
</dbReference>
<dbReference type="SUPFAM" id="SSF56112">
    <property type="entry name" value="Protein kinase-like (PK-like)"/>
    <property type="match status" value="1"/>
</dbReference>
<evidence type="ECO:0000256" key="1">
    <source>
        <dbReference type="ARBA" id="ARBA00012513"/>
    </source>
</evidence>
<feature type="compositionally biased region" description="Basic and acidic residues" evidence="12">
    <location>
        <begin position="1"/>
        <end position="13"/>
    </location>
</feature>
<evidence type="ECO:0000313" key="15">
    <source>
        <dbReference type="EMBL" id="CAL8071164.1"/>
    </source>
</evidence>
<reference evidence="15 16" key="1">
    <citation type="submission" date="2024-08" db="EMBL/GenBank/DDBJ databases">
        <authorList>
            <person name="Cucini C."/>
            <person name="Frati F."/>
        </authorList>
    </citation>
    <scope>NUCLEOTIDE SEQUENCE [LARGE SCALE GENOMIC DNA]</scope>
</reference>
<evidence type="ECO:0000256" key="8">
    <source>
        <dbReference type="ARBA" id="ARBA00022842"/>
    </source>
</evidence>
<keyword evidence="16" id="KW-1185">Reference proteome</keyword>
<keyword evidence="3" id="KW-0808">Transferase</keyword>
<feature type="region of interest" description="Disordered" evidence="12">
    <location>
        <begin position="1"/>
        <end position="21"/>
    </location>
</feature>
<dbReference type="InterPro" id="IPR011009">
    <property type="entry name" value="Kinase-like_dom_sf"/>
</dbReference>
<accession>A0ABP1PMB3</accession>
<dbReference type="PROSITE" id="PS50011">
    <property type="entry name" value="PROTEIN_KINASE_DOM"/>
    <property type="match status" value="1"/>
</dbReference>
<keyword evidence="6" id="KW-0418">Kinase</keyword>
<evidence type="ECO:0000256" key="12">
    <source>
        <dbReference type="SAM" id="MobiDB-lite"/>
    </source>
</evidence>
<sequence length="351" mass="39805">MAGKRPPENRDESSSSGDIGHLVVGDEPCTFVKVRDVLYGCASSAKLWPKLLDIASSLQIPTDCIISMKRQINTETITYSRALLEILEAWRGKFSVEAKLQNLINALETNGLTDSADALRIHFNDRYYVYVISTLEKLNSTAKSSTWENLPEHIKHWMNRKPVNFQGNKKKLGELTAIIATPVDEKLLDELAQESAWEEEGYLCLQMELCSKSLTQEIEDGYYLTENETWDLFIDMLLALQHLHTHHLVHMGLKPDNIFLTINSPTIFKLGCFGIVVCLEEQKDVVEFTERDSRYLAPEVMQGKVLTKADVFSLGLTVLELACSVDLPKCGELWHTLRSIVQWEALRLAIF</sequence>
<evidence type="ECO:0000256" key="7">
    <source>
        <dbReference type="ARBA" id="ARBA00022840"/>
    </source>
</evidence>
<dbReference type="EC" id="2.7.11.1" evidence="1"/>
<dbReference type="Gene3D" id="1.10.510.10">
    <property type="entry name" value="Transferase(Phosphotransferase) domain 1"/>
    <property type="match status" value="1"/>
</dbReference>
<keyword evidence="7" id="KW-0067">ATP-binding</keyword>
<evidence type="ECO:0000256" key="6">
    <source>
        <dbReference type="ARBA" id="ARBA00022777"/>
    </source>
</evidence>
<dbReference type="PANTHER" id="PTHR11042:SF183">
    <property type="entry name" value="MEMBRANE-ASSOCIATED TYROSINE- AND THREONINE-SPECIFIC CDC2-INHIBITORY KINASE"/>
    <property type="match status" value="1"/>
</dbReference>
<dbReference type="SMART" id="SM00220">
    <property type="entry name" value="S_TKc"/>
    <property type="match status" value="1"/>
</dbReference>
<protein>
    <recommendedName>
        <fullName evidence="1">non-specific serine/threonine protein kinase</fullName>
        <ecNumber evidence="1">2.7.11.1</ecNumber>
    </recommendedName>
</protein>
<evidence type="ECO:0000256" key="2">
    <source>
        <dbReference type="ARBA" id="ARBA00022527"/>
    </source>
</evidence>
<feature type="domain" description="Death" evidence="14">
    <location>
        <begin position="54"/>
        <end position="123"/>
    </location>
</feature>
<dbReference type="PANTHER" id="PTHR11042">
    <property type="entry name" value="EUKARYOTIC TRANSLATION INITIATION FACTOR 2-ALPHA KINASE EIF2-ALPHA KINASE -RELATED"/>
    <property type="match status" value="1"/>
</dbReference>
<dbReference type="Pfam" id="PF00069">
    <property type="entry name" value="Pkinase"/>
    <property type="match status" value="1"/>
</dbReference>
<dbReference type="CDD" id="cd01670">
    <property type="entry name" value="Death"/>
    <property type="match status" value="1"/>
</dbReference>
<keyword evidence="5" id="KW-0547">Nucleotide-binding</keyword>
<evidence type="ECO:0000256" key="11">
    <source>
        <dbReference type="ARBA" id="ARBA00048679"/>
    </source>
</evidence>
<gene>
    <name evidence="15" type="ORF">ODALV1_LOCUS1588</name>
</gene>
<comment type="catalytic activity">
    <reaction evidence="11">
        <text>L-seryl-[protein] + ATP = O-phospho-L-seryl-[protein] + ADP + H(+)</text>
        <dbReference type="Rhea" id="RHEA:17989"/>
        <dbReference type="Rhea" id="RHEA-COMP:9863"/>
        <dbReference type="Rhea" id="RHEA-COMP:11604"/>
        <dbReference type="ChEBI" id="CHEBI:15378"/>
        <dbReference type="ChEBI" id="CHEBI:29999"/>
        <dbReference type="ChEBI" id="CHEBI:30616"/>
        <dbReference type="ChEBI" id="CHEBI:83421"/>
        <dbReference type="ChEBI" id="CHEBI:456216"/>
        <dbReference type="EC" id="2.7.11.1"/>
    </reaction>
</comment>